<feature type="compositionally biased region" description="Polar residues" evidence="20">
    <location>
        <begin position="720"/>
        <end position="736"/>
    </location>
</feature>
<evidence type="ECO:0000259" key="21">
    <source>
        <dbReference type="PROSITE" id="PS50199"/>
    </source>
</evidence>
<keyword evidence="7" id="KW-0509">mRNA transport</keyword>
<dbReference type="AlphaFoldDB" id="A0A8B7QMJ6"/>
<feature type="compositionally biased region" description="Gly residues" evidence="20">
    <location>
        <begin position="1"/>
        <end position="20"/>
    </location>
</feature>
<comment type="similarity">
    <text evidence="15">Belongs to the NUP153 family.</text>
</comment>
<feature type="compositionally biased region" description="Polar residues" evidence="20">
    <location>
        <begin position="290"/>
        <end position="323"/>
    </location>
</feature>
<sequence>MASGAGGIGGGAGGGGGGGKIPRRRCHQRSTEPYQQAQGQGILSRVTEPVKNIVPQWLQSYFSRNEDVCSCSTARTEPPQCPVNQDENVINDDEESADIHDGRITPEPTVSNMEDHSGLNASNCLHMVTSPAHQSHLNSMLESPVLDCQPSTSSAFPSGSSGFSKEMKDSASQHDDDNISTTTSDFSSRVSAEDIAASKNTSVSLLQPVETEHCHLLSQGTATSSRKQAFNESVSGTLSSVPVRREMEAQQLNEQSCGLMSSTAQQMLLQCLEKMSSPLLDAKRIPCVSSPLNSTGNETNTPPGQSREQQESGVSYPNVSMSAANGLPSGVGNGGGKMRRERSRFVTTKPLQKKAPVRRQMKTKQLNMESCGVNSLRARRISQCLEKLSNPLLDALSTLYTDSSPLNSPLDRSGTVTTTDLGANTQKVGVTFSEPVAKTAELSESSSISEPITNSSGITSPKTDSLAAQPTTTGPAVSTRPGINSLSSSRIGTTRLPWQRDPYLYVNKVTGNNCIVHQETKLPPSDTAKQAEIGTPRKSGRPTLRASGTGCRDKIKPAVGTWNCDTCSMKNKPEVRRCVGCETLKRGICFKRVLTLPVASERAVTMAASSSSCTVTTGALGLGNKSEKLAGYWQCPVCSNYNNRKNKKCATCICEIPGSSFVFATGPSALFASPFYVNQTATFGQSQGAGQPNPPGFGYLPFYTVLVFDGCRSAPPALGTMSSSSQSPVFGQQPGQSAIGPGAAPTSREQNLDPSMKGSQHFI</sequence>
<feature type="region of interest" description="Disordered" evidence="20">
    <location>
        <begin position="147"/>
        <end position="187"/>
    </location>
</feature>
<evidence type="ECO:0000256" key="9">
    <source>
        <dbReference type="ARBA" id="ARBA00022927"/>
    </source>
</evidence>
<dbReference type="Gene3D" id="4.10.1060.10">
    <property type="entry name" value="Zinc finger, RanBP2-type"/>
    <property type="match status" value="1"/>
</dbReference>
<evidence type="ECO:0000256" key="11">
    <source>
        <dbReference type="ARBA" id="ARBA00023125"/>
    </source>
</evidence>
<feature type="region of interest" description="Disordered" evidence="20">
    <location>
        <begin position="1"/>
        <end position="41"/>
    </location>
</feature>
<comment type="cofactor">
    <cofactor evidence="1">
        <name>Zn(2+)</name>
        <dbReference type="ChEBI" id="CHEBI:29105"/>
    </cofactor>
</comment>
<dbReference type="GO" id="GO:0051028">
    <property type="term" value="P:mRNA transport"/>
    <property type="evidence" value="ECO:0007669"/>
    <property type="project" value="UniProtKB-KW"/>
</dbReference>
<dbReference type="SUPFAM" id="SSF90209">
    <property type="entry name" value="Ran binding protein zinc finger-like"/>
    <property type="match status" value="1"/>
</dbReference>
<dbReference type="RefSeq" id="XP_019488913.1">
    <property type="nucleotide sequence ID" value="XM_019633368.1"/>
</dbReference>
<protein>
    <recommendedName>
        <fullName evidence="16">Nuclear pore complex protein Nup153</fullName>
    </recommendedName>
    <alternativeName>
        <fullName evidence="18">153 kDa nucleoporin</fullName>
    </alternativeName>
    <alternativeName>
        <fullName evidence="17">Nucleoporin Nup153</fullName>
    </alternativeName>
</protein>
<dbReference type="GO" id="GO:0008139">
    <property type="term" value="F:nuclear localization sequence binding"/>
    <property type="evidence" value="ECO:0007669"/>
    <property type="project" value="TreeGrafter"/>
</dbReference>
<feature type="region of interest" description="Disordered" evidence="20">
    <location>
        <begin position="523"/>
        <end position="550"/>
    </location>
</feature>
<dbReference type="InterPro" id="IPR026054">
    <property type="entry name" value="Nucleoporin"/>
</dbReference>
<accession>A0A8B7QMJ6</accession>
<evidence type="ECO:0000256" key="1">
    <source>
        <dbReference type="ARBA" id="ARBA00001947"/>
    </source>
</evidence>
<name>A0A8B7QMJ6_HIPAR</name>
<feature type="compositionally biased region" description="Low complexity" evidence="20">
    <location>
        <begin position="150"/>
        <end position="164"/>
    </location>
</feature>
<evidence type="ECO:0000256" key="6">
    <source>
        <dbReference type="ARBA" id="ARBA00022771"/>
    </source>
</evidence>
<dbReference type="Proteomes" id="UP000694851">
    <property type="component" value="Unplaced"/>
</dbReference>
<dbReference type="GO" id="GO:0031965">
    <property type="term" value="C:nuclear membrane"/>
    <property type="evidence" value="ECO:0007669"/>
    <property type="project" value="UniProtKB-SubCell"/>
</dbReference>
<feature type="region of interest" description="Disordered" evidence="20">
    <location>
        <begin position="440"/>
        <end position="489"/>
    </location>
</feature>
<dbReference type="InterPro" id="IPR036443">
    <property type="entry name" value="Znf_RanBP2_sf"/>
</dbReference>
<dbReference type="GO" id="GO:0006405">
    <property type="term" value="P:RNA export from nucleus"/>
    <property type="evidence" value="ECO:0007669"/>
    <property type="project" value="TreeGrafter"/>
</dbReference>
<evidence type="ECO:0000256" key="15">
    <source>
        <dbReference type="ARBA" id="ARBA00060842"/>
    </source>
</evidence>
<evidence type="ECO:0000256" key="13">
    <source>
        <dbReference type="ARBA" id="ARBA00023136"/>
    </source>
</evidence>
<proteinExistence type="inferred from homology"/>
<dbReference type="PANTHER" id="PTHR23193:SF23">
    <property type="entry name" value="NUCLEAR PORE COMPLEX PROTEIN NUP153"/>
    <property type="match status" value="1"/>
</dbReference>
<evidence type="ECO:0000256" key="8">
    <source>
        <dbReference type="ARBA" id="ARBA00022833"/>
    </source>
</evidence>
<evidence type="ECO:0000256" key="2">
    <source>
        <dbReference type="ARBA" id="ARBA00004126"/>
    </source>
</evidence>
<feature type="compositionally biased region" description="Basic and acidic residues" evidence="20">
    <location>
        <begin position="165"/>
        <end position="177"/>
    </location>
</feature>
<organism evidence="22 23">
    <name type="scientific">Hipposideros armiger</name>
    <name type="common">Great Himalayan leaf-nosed bat</name>
    <dbReference type="NCBI Taxonomy" id="186990"/>
    <lineage>
        <taxon>Eukaryota</taxon>
        <taxon>Metazoa</taxon>
        <taxon>Chordata</taxon>
        <taxon>Craniata</taxon>
        <taxon>Vertebrata</taxon>
        <taxon>Euteleostomi</taxon>
        <taxon>Mammalia</taxon>
        <taxon>Eutheria</taxon>
        <taxon>Laurasiatheria</taxon>
        <taxon>Chiroptera</taxon>
        <taxon>Yinpterochiroptera</taxon>
        <taxon>Rhinolophoidea</taxon>
        <taxon>Hipposideridae</taxon>
        <taxon>Hipposideros</taxon>
    </lineage>
</organism>
<keyword evidence="4" id="KW-0813">Transport</keyword>
<evidence type="ECO:0000256" key="16">
    <source>
        <dbReference type="ARBA" id="ARBA00068609"/>
    </source>
</evidence>
<dbReference type="GO" id="GO:0003677">
    <property type="term" value="F:DNA binding"/>
    <property type="evidence" value="ECO:0007669"/>
    <property type="project" value="UniProtKB-KW"/>
</dbReference>
<feature type="region of interest" description="Disordered" evidence="20">
    <location>
        <begin position="289"/>
        <end position="342"/>
    </location>
</feature>
<keyword evidence="22" id="KW-1185">Reference proteome</keyword>
<dbReference type="GO" id="GO:0005643">
    <property type="term" value="C:nuclear pore"/>
    <property type="evidence" value="ECO:0007669"/>
    <property type="project" value="UniProtKB-SubCell"/>
</dbReference>
<keyword evidence="11" id="KW-0238">DNA-binding</keyword>
<evidence type="ECO:0000256" key="12">
    <source>
        <dbReference type="ARBA" id="ARBA00023132"/>
    </source>
</evidence>
<dbReference type="OrthoDB" id="79830at2759"/>
<keyword evidence="5" id="KW-0479">Metal-binding</keyword>
<evidence type="ECO:0000256" key="17">
    <source>
        <dbReference type="ARBA" id="ARBA00078197"/>
    </source>
</evidence>
<evidence type="ECO:0000256" key="4">
    <source>
        <dbReference type="ARBA" id="ARBA00022448"/>
    </source>
</evidence>
<dbReference type="Pfam" id="PF00641">
    <property type="entry name" value="Zn_ribbon_RanBP"/>
    <property type="match status" value="2"/>
</dbReference>
<dbReference type="InterPro" id="IPR001876">
    <property type="entry name" value="Znf_RanBP2"/>
</dbReference>
<feature type="region of interest" description="Disordered" evidence="20">
    <location>
        <begin position="719"/>
        <end position="763"/>
    </location>
</feature>
<dbReference type="GO" id="GO:0006606">
    <property type="term" value="P:protein import into nucleus"/>
    <property type="evidence" value="ECO:0007669"/>
    <property type="project" value="TreeGrafter"/>
</dbReference>
<dbReference type="PROSITE" id="PS01358">
    <property type="entry name" value="ZF_RANBP2_1"/>
    <property type="match status" value="2"/>
</dbReference>
<feature type="domain" description="RanBP2-type" evidence="21">
    <location>
        <begin position="629"/>
        <end position="652"/>
    </location>
</feature>
<dbReference type="InterPro" id="IPR013913">
    <property type="entry name" value="Nup153_N"/>
</dbReference>
<keyword evidence="14" id="KW-0539">Nucleus</keyword>
<evidence type="ECO:0000256" key="7">
    <source>
        <dbReference type="ARBA" id="ARBA00022816"/>
    </source>
</evidence>
<evidence type="ECO:0000256" key="5">
    <source>
        <dbReference type="ARBA" id="ARBA00022723"/>
    </source>
</evidence>
<evidence type="ECO:0000256" key="3">
    <source>
        <dbReference type="ARBA" id="ARBA00004567"/>
    </source>
</evidence>
<dbReference type="GeneID" id="109377110"/>
<evidence type="ECO:0000256" key="18">
    <source>
        <dbReference type="ARBA" id="ARBA00079437"/>
    </source>
</evidence>
<keyword evidence="8" id="KW-0862">Zinc</keyword>
<evidence type="ECO:0000313" key="23">
    <source>
        <dbReference type="RefSeq" id="XP_019488913.1"/>
    </source>
</evidence>
<dbReference type="KEGG" id="hai:109377110"/>
<reference evidence="23" key="1">
    <citation type="submission" date="2025-08" db="UniProtKB">
        <authorList>
            <consortium name="RefSeq"/>
        </authorList>
    </citation>
    <scope>IDENTIFICATION</scope>
    <source>
        <tissue evidence="23">Muscle</tissue>
    </source>
</reference>
<dbReference type="PANTHER" id="PTHR23193">
    <property type="entry name" value="NUCLEAR PORE COMPLEX PROTEIN NUP"/>
    <property type="match status" value="1"/>
</dbReference>
<keyword evidence="6 19" id="KW-0863">Zinc-finger</keyword>
<comment type="subcellular location">
    <subcellularLocation>
        <location evidence="2">Nucleus membrane</location>
    </subcellularLocation>
    <subcellularLocation>
        <location evidence="3">Nucleus</location>
        <location evidence="3">Nuclear pore complex</location>
    </subcellularLocation>
</comment>
<evidence type="ECO:0000256" key="19">
    <source>
        <dbReference type="PROSITE-ProRule" id="PRU00322"/>
    </source>
</evidence>
<dbReference type="GO" id="GO:0017056">
    <property type="term" value="F:structural constituent of nuclear pore"/>
    <property type="evidence" value="ECO:0007669"/>
    <property type="project" value="TreeGrafter"/>
</dbReference>
<gene>
    <name evidence="23" type="primary">LOC109377110</name>
</gene>
<evidence type="ECO:0000313" key="22">
    <source>
        <dbReference type="Proteomes" id="UP000694851"/>
    </source>
</evidence>
<feature type="compositionally biased region" description="Polar residues" evidence="20">
    <location>
        <begin position="457"/>
        <end position="489"/>
    </location>
</feature>
<feature type="compositionally biased region" description="Low complexity" evidence="20">
    <location>
        <begin position="443"/>
        <end position="456"/>
    </location>
</feature>
<dbReference type="Pfam" id="PF08604">
    <property type="entry name" value="Nup153"/>
    <property type="match status" value="2"/>
</dbReference>
<evidence type="ECO:0000256" key="20">
    <source>
        <dbReference type="SAM" id="MobiDB-lite"/>
    </source>
</evidence>
<keyword evidence="9" id="KW-0653">Protein transport</keyword>
<keyword evidence="13" id="KW-0472">Membrane</keyword>
<feature type="compositionally biased region" description="Polar residues" evidence="20">
    <location>
        <begin position="31"/>
        <end position="41"/>
    </location>
</feature>
<keyword evidence="12" id="KW-0906">Nuclear pore complex</keyword>
<evidence type="ECO:0000256" key="10">
    <source>
        <dbReference type="ARBA" id="ARBA00023010"/>
    </source>
</evidence>
<evidence type="ECO:0000256" key="14">
    <source>
        <dbReference type="ARBA" id="ARBA00023242"/>
    </source>
</evidence>
<dbReference type="SMART" id="SM00547">
    <property type="entry name" value="ZnF_RBZ"/>
    <property type="match status" value="2"/>
</dbReference>
<feature type="domain" description="RanBP2-type" evidence="21">
    <location>
        <begin position="558"/>
        <end position="587"/>
    </location>
</feature>
<dbReference type="GO" id="GO:0008270">
    <property type="term" value="F:zinc ion binding"/>
    <property type="evidence" value="ECO:0007669"/>
    <property type="project" value="UniProtKB-KW"/>
</dbReference>
<keyword evidence="10" id="KW-0811">Translocation</keyword>
<dbReference type="PROSITE" id="PS50199">
    <property type="entry name" value="ZF_RANBP2_2"/>
    <property type="match status" value="2"/>
</dbReference>